<comment type="catalytic activity">
    <reaction evidence="10">
        <text>O-phospho-L-homoserine + H2O = L-threonine + phosphate</text>
        <dbReference type="Rhea" id="RHEA:10840"/>
        <dbReference type="ChEBI" id="CHEBI:15377"/>
        <dbReference type="ChEBI" id="CHEBI:43474"/>
        <dbReference type="ChEBI" id="CHEBI:57590"/>
        <dbReference type="ChEBI" id="CHEBI:57926"/>
        <dbReference type="EC" id="4.2.3.1"/>
    </reaction>
</comment>
<evidence type="ECO:0000256" key="11">
    <source>
        <dbReference type="NCBIfam" id="TIGR00260"/>
    </source>
</evidence>
<evidence type="ECO:0000256" key="2">
    <source>
        <dbReference type="ARBA" id="ARBA00004979"/>
    </source>
</evidence>
<feature type="modified residue" description="N6-(pyridoxal phosphate)lysine" evidence="12">
    <location>
        <position position="112"/>
    </location>
</feature>
<sequence>MRYISTRGEAPVLNFKEVVLTGLARDGGLYLPESWPQFSKEDIQSLAGMSYAEAAAFLLQPFLGDSIDAADFRKMTEKAYAGFVHNAVVPVSQLDSNEFLMELYHGPTLAFKDVALQLLGLLYDHLLAREGKRVTIVGATSGDTGSAAIEACRGREAVDIFILHPKGRVSEVQRRQMTTVLDDNVHNIAVEGDFDDCQAMVKAMFNDHDFRDSLAVSAVNSINWARVMAQIVYYFTVGVSLGAPSRPVSFSVPSGNFGDVYAGYAASKMGLPVEQLIVATNRNDILSRFFNSGEYRKSGVNPTISPSMDIQVSSNFERFLADLYGRDGGAVSDLMQKLDSEGGFSVNMSLLNEGIFSAGCCDEEETLATIRRTLKDSAKLVDPHTAVGLAVGNRCRKNKDIPLVTLSTAHPAKFPDAVEEATGERPGLPKHMADLFSRDERLVDLPNNLETVKSYIKERARILTEA</sequence>
<evidence type="ECO:0000313" key="16">
    <source>
        <dbReference type="Proteomes" id="UP000476030"/>
    </source>
</evidence>
<gene>
    <name evidence="15" type="ORF">GQE98_01135</name>
</gene>
<comment type="similarity">
    <text evidence="3">Belongs to the threonine synthase family.</text>
</comment>
<evidence type="ECO:0000256" key="5">
    <source>
        <dbReference type="ARBA" id="ARBA00018679"/>
    </source>
</evidence>
<dbReference type="EC" id="4.2.3.1" evidence="4 11"/>
<dbReference type="PANTHER" id="PTHR42690:SF1">
    <property type="entry name" value="THREONINE SYNTHASE-LIKE 2"/>
    <property type="match status" value="1"/>
</dbReference>
<accession>A0A6L8W2Q4</accession>
<dbReference type="GO" id="GO:0030170">
    <property type="term" value="F:pyridoxal phosphate binding"/>
    <property type="evidence" value="ECO:0007669"/>
    <property type="project" value="InterPro"/>
</dbReference>
<proteinExistence type="inferred from homology"/>
<evidence type="ECO:0000256" key="9">
    <source>
        <dbReference type="ARBA" id="ARBA00023239"/>
    </source>
</evidence>
<evidence type="ECO:0000256" key="4">
    <source>
        <dbReference type="ARBA" id="ARBA00013028"/>
    </source>
</evidence>
<evidence type="ECO:0000256" key="8">
    <source>
        <dbReference type="ARBA" id="ARBA00022898"/>
    </source>
</evidence>
<evidence type="ECO:0000256" key="6">
    <source>
        <dbReference type="ARBA" id="ARBA00022605"/>
    </source>
</evidence>
<dbReference type="InterPro" id="IPR000634">
    <property type="entry name" value="Ser/Thr_deHydtase_PyrdxlP-BS"/>
</dbReference>
<dbReference type="Gene3D" id="3.40.50.1100">
    <property type="match status" value="2"/>
</dbReference>
<dbReference type="NCBIfam" id="TIGR00260">
    <property type="entry name" value="thrC"/>
    <property type="match status" value="1"/>
</dbReference>
<dbReference type="AlphaFoldDB" id="A0A6L8W2Q4"/>
<dbReference type="GO" id="GO:0009088">
    <property type="term" value="P:threonine biosynthetic process"/>
    <property type="evidence" value="ECO:0007669"/>
    <property type="project" value="UniProtKB-UniRule"/>
</dbReference>
<dbReference type="Gene3D" id="3.90.1380.10">
    <property type="entry name" value="Threonine synthase, N-terminal domain"/>
    <property type="match status" value="1"/>
</dbReference>
<dbReference type="Proteomes" id="UP000476030">
    <property type="component" value="Unassembled WGS sequence"/>
</dbReference>
<keyword evidence="16" id="KW-1185">Reference proteome</keyword>
<dbReference type="InterPro" id="IPR004450">
    <property type="entry name" value="Thr_synthase-like"/>
</dbReference>
<dbReference type="UniPathway" id="UPA00050">
    <property type="reaction ID" value="UER00065"/>
</dbReference>
<dbReference type="InterPro" id="IPR037158">
    <property type="entry name" value="Thr_synth_N_sf"/>
</dbReference>
<evidence type="ECO:0000256" key="3">
    <source>
        <dbReference type="ARBA" id="ARBA00005517"/>
    </source>
</evidence>
<comment type="caution">
    <text evidence="15">The sequence shown here is derived from an EMBL/GenBank/DDBJ whole genome shotgun (WGS) entry which is preliminary data.</text>
</comment>
<comment type="pathway">
    <text evidence="2">Amino-acid biosynthesis; L-threonine biosynthesis; L-threonine from L-aspartate: step 5/5.</text>
</comment>
<dbReference type="RefSeq" id="WP_161313717.1">
    <property type="nucleotide sequence ID" value="NZ_WTUW01000001.1"/>
</dbReference>
<name>A0A6L8W2Q4_9PROT</name>
<keyword evidence="7" id="KW-0791">Threonine biosynthesis</keyword>
<dbReference type="InterPro" id="IPR029144">
    <property type="entry name" value="Thr_synth_N"/>
</dbReference>
<dbReference type="Pfam" id="PF00291">
    <property type="entry name" value="PALP"/>
    <property type="match status" value="1"/>
</dbReference>
<evidence type="ECO:0000256" key="1">
    <source>
        <dbReference type="ARBA" id="ARBA00001933"/>
    </source>
</evidence>
<evidence type="ECO:0000259" key="14">
    <source>
        <dbReference type="Pfam" id="PF14821"/>
    </source>
</evidence>
<dbReference type="GO" id="GO:0004795">
    <property type="term" value="F:threonine synthase activity"/>
    <property type="evidence" value="ECO:0007669"/>
    <property type="project" value="UniProtKB-UniRule"/>
</dbReference>
<dbReference type="CDD" id="cd01560">
    <property type="entry name" value="Thr-synth_2"/>
    <property type="match status" value="1"/>
</dbReference>
<dbReference type="PROSITE" id="PS00165">
    <property type="entry name" value="DEHYDRATASE_SER_THR"/>
    <property type="match status" value="1"/>
</dbReference>
<evidence type="ECO:0000313" key="15">
    <source>
        <dbReference type="EMBL" id="MZR29228.1"/>
    </source>
</evidence>
<organism evidence="15 16">
    <name type="scientific">Sneathiella litorea</name>
    <dbReference type="NCBI Taxonomy" id="2606216"/>
    <lineage>
        <taxon>Bacteria</taxon>
        <taxon>Pseudomonadati</taxon>
        <taxon>Pseudomonadota</taxon>
        <taxon>Alphaproteobacteria</taxon>
        <taxon>Sneathiellales</taxon>
        <taxon>Sneathiellaceae</taxon>
        <taxon>Sneathiella</taxon>
    </lineage>
</organism>
<evidence type="ECO:0000256" key="12">
    <source>
        <dbReference type="PIRSR" id="PIRSR604450-51"/>
    </source>
</evidence>
<protein>
    <recommendedName>
        <fullName evidence="5 11">Threonine synthase</fullName>
        <ecNumber evidence="4 11">4.2.3.1</ecNumber>
    </recommendedName>
</protein>
<keyword evidence="9 15" id="KW-0456">Lyase</keyword>
<keyword evidence="8 12" id="KW-0663">Pyridoxal phosphate</keyword>
<dbReference type="InterPro" id="IPR036052">
    <property type="entry name" value="TrpB-like_PALP_sf"/>
</dbReference>
<dbReference type="InterPro" id="IPR051166">
    <property type="entry name" value="Threonine_Synthase"/>
</dbReference>
<dbReference type="Pfam" id="PF14821">
    <property type="entry name" value="Thr_synth_N"/>
    <property type="match status" value="1"/>
</dbReference>
<dbReference type="EMBL" id="WTUW01000001">
    <property type="protein sequence ID" value="MZR29228.1"/>
    <property type="molecule type" value="Genomic_DNA"/>
</dbReference>
<keyword evidence="6" id="KW-0028">Amino-acid biosynthesis</keyword>
<dbReference type="Pfam" id="PF24857">
    <property type="entry name" value="THR4_C"/>
    <property type="match status" value="1"/>
</dbReference>
<comment type="cofactor">
    <cofactor evidence="1 12">
        <name>pyridoxal 5'-phosphate</name>
        <dbReference type="ChEBI" id="CHEBI:597326"/>
    </cofactor>
</comment>
<reference evidence="15 16" key="1">
    <citation type="submission" date="2019-12" db="EMBL/GenBank/DDBJ databases">
        <title>Snethiella sp. nov. sp. isolated from sea sand.</title>
        <authorList>
            <person name="Kim J."/>
            <person name="Jeong S.E."/>
            <person name="Jung H.S."/>
            <person name="Jeon C.O."/>
        </authorList>
    </citation>
    <scope>NUCLEOTIDE SEQUENCE [LARGE SCALE GENOMIC DNA]</scope>
    <source>
        <strain evidence="15 16">DP05</strain>
    </source>
</reference>
<dbReference type="SUPFAM" id="SSF53686">
    <property type="entry name" value="Tryptophan synthase beta subunit-like PLP-dependent enzymes"/>
    <property type="match status" value="1"/>
</dbReference>
<dbReference type="InterPro" id="IPR001926">
    <property type="entry name" value="TrpB-like_PALP"/>
</dbReference>
<feature type="domain" description="Tryptophan synthase beta chain-like PALP" evidence="13">
    <location>
        <begin position="96"/>
        <end position="331"/>
    </location>
</feature>
<dbReference type="PANTHER" id="PTHR42690">
    <property type="entry name" value="THREONINE SYNTHASE FAMILY MEMBER"/>
    <property type="match status" value="1"/>
</dbReference>
<evidence type="ECO:0000256" key="7">
    <source>
        <dbReference type="ARBA" id="ARBA00022697"/>
    </source>
</evidence>
<evidence type="ECO:0000256" key="10">
    <source>
        <dbReference type="ARBA" id="ARBA00049144"/>
    </source>
</evidence>
<feature type="domain" description="Threonine synthase N-terminal" evidence="14">
    <location>
        <begin position="2"/>
        <end position="80"/>
    </location>
</feature>
<evidence type="ECO:0000259" key="13">
    <source>
        <dbReference type="Pfam" id="PF00291"/>
    </source>
</evidence>